<dbReference type="Pfam" id="PF00578">
    <property type="entry name" value="AhpC-TSA"/>
    <property type="match status" value="1"/>
</dbReference>
<feature type="domain" description="Thioredoxin" evidence="1">
    <location>
        <begin position="23"/>
        <end position="173"/>
    </location>
</feature>
<dbReference type="EMBL" id="UOYP01000590">
    <property type="protein sequence ID" value="VAY89355.1"/>
    <property type="molecule type" value="Genomic_DNA"/>
</dbReference>
<dbReference type="PROSITE" id="PS51352">
    <property type="entry name" value="THIOREDOXIN_2"/>
    <property type="match status" value="1"/>
</dbReference>
<organism evidence="2">
    <name type="scientific">mine drainage metagenome</name>
    <dbReference type="NCBI Taxonomy" id="410659"/>
    <lineage>
        <taxon>unclassified sequences</taxon>
        <taxon>metagenomes</taxon>
        <taxon>ecological metagenomes</taxon>
    </lineage>
</organism>
<dbReference type="GO" id="GO:0016491">
    <property type="term" value="F:oxidoreductase activity"/>
    <property type="evidence" value="ECO:0007669"/>
    <property type="project" value="InterPro"/>
</dbReference>
<dbReference type="Gene3D" id="3.40.30.10">
    <property type="entry name" value="Glutaredoxin"/>
    <property type="match status" value="1"/>
</dbReference>
<reference evidence="2" key="1">
    <citation type="submission" date="2018-10" db="EMBL/GenBank/DDBJ databases">
        <authorList>
            <person name="Plewniak F."/>
        </authorList>
    </citation>
    <scope>NUCLEOTIDE SEQUENCE</scope>
</reference>
<evidence type="ECO:0000313" key="2">
    <source>
        <dbReference type="EMBL" id="VAY89355.1"/>
    </source>
</evidence>
<dbReference type="InterPro" id="IPR050553">
    <property type="entry name" value="Thioredoxin_ResA/DsbE_sf"/>
</dbReference>
<dbReference type="InterPro" id="IPR036249">
    <property type="entry name" value="Thioredoxin-like_sf"/>
</dbReference>
<accession>A0A3P3ZRF7</accession>
<sequence>MNEKLLKGGVIVSTALLLALGFHFRSEPIPPPVAPPSFGKLILPDLQGTPQSLRQWPQRYRLINFWAPWCTPCRAELPMLIRLYPQWSARNIQFIGIAMDTRESVSAFVKTHSLPYPDLIGQDDTLTLTKSLGNAQQGLPMTVLLDHRDQVVWVKLGQLDEAELTQELARVSAEK</sequence>
<protein>
    <submittedName>
        <fullName evidence="2">Thiol-disulfide oxidoreductase ResA</fullName>
    </submittedName>
</protein>
<dbReference type="CDD" id="cd02966">
    <property type="entry name" value="TlpA_like_family"/>
    <property type="match status" value="1"/>
</dbReference>
<gene>
    <name evidence="2" type="primary">resA</name>
    <name evidence="2" type="ORF">CARN8_630003</name>
</gene>
<dbReference type="InterPro" id="IPR017937">
    <property type="entry name" value="Thioredoxin_CS"/>
</dbReference>
<dbReference type="PANTHER" id="PTHR42852:SF13">
    <property type="entry name" value="PROTEIN DIPZ"/>
    <property type="match status" value="1"/>
</dbReference>
<dbReference type="AlphaFoldDB" id="A0A3P3ZRF7"/>
<dbReference type="InterPro" id="IPR013766">
    <property type="entry name" value="Thioredoxin_domain"/>
</dbReference>
<dbReference type="PROSITE" id="PS00194">
    <property type="entry name" value="THIOREDOXIN_1"/>
    <property type="match status" value="1"/>
</dbReference>
<dbReference type="GO" id="GO:0016209">
    <property type="term" value="F:antioxidant activity"/>
    <property type="evidence" value="ECO:0007669"/>
    <property type="project" value="InterPro"/>
</dbReference>
<dbReference type="PANTHER" id="PTHR42852">
    <property type="entry name" value="THIOL:DISULFIDE INTERCHANGE PROTEIN DSBE"/>
    <property type="match status" value="1"/>
</dbReference>
<evidence type="ECO:0000259" key="1">
    <source>
        <dbReference type="PROSITE" id="PS51352"/>
    </source>
</evidence>
<proteinExistence type="predicted"/>
<name>A0A3P3ZRF7_9ZZZZ</name>
<dbReference type="SUPFAM" id="SSF52833">
    <property type="entry name" value="Thioredoxin-like"/>
    <property type="match status" value="1"/>
</dbReference>
<dbReference type="InterPro" id="IPR000866">
    <property type="entry name" value="AhpC/TSA"/>
</dbReference>